<keyword evidence="3" id="KW-1185">Reference proteome</keyword>
<dbReference type="AlphaFoldDB" id="A0A653CFI5"/>
<accession>A0A653CFI5</accession>
<dbReference type="EMBL" id="CAACVG010007695">
    <property type="protein sequence ID" value="VEN46638.1"/>
    <property type="molecule type" value="Genomic_DNA"/>
</dbReference>
<evidence type="ECO:0000313" key="3">
    <source>
        <dbReference type="Proteomes" id="UP000410492"/>
    </source>
</evidence>
<organism evidence="2 3">
    <name type="scientific">Callosobruchus maculatus</name>
    <name type="common">Southern cowpea weevil</name>
    <name type="synonym">Pulse bruchid</name>
    <dbReference type="NCBI Taxonomy" id="64391"/>
    <lineage>
        <taxon>Eukaryota</taxon>
        <taxon>Metazoa</taxon>
        <taxon>Ecdysozoa</taxon>
        <taxon>Arthropoda</taxon>
        <taxon>Hexapoda</taxon>
        <taxon>Insecta</taxon>
        <taxon>Pterygota</taxon>
        <taxon>Neoptera</taxon>
        <taxon>Endopterygota</taxon>
        <taxon>Coleoptera</taxon>
        <taxon>Polyphaga</taxon>
        <taxon>Cucujiformia</taxon>
        <taxon>Chrysomeloidea</taxon>
        <taxon>Chrysomelidae</taxon>
        <taxon>Bruchinae</taxon>
        <taxon>Bruchini</taxon>
        <taxon>Callosobruchus</taxon>
    </lineage>
</organism>
<sequence length="62" mass="7184">MNGKFLIKKQEISEAPSTSSERVDSVPEEEKQSERNSVDQIETENEPQKKKRNFYIISKQIG</sequence>
<gene>
    <name evidence="2" type="ORF">CALMAC_LOCUS8666</name>
</gene>
<feature type="region of interest" description="Disordered" evidence="1">
    <location>
        <begin position="1"/>
        <end position="62"/>
    </location>
</feature>
<evidence type="ECO:0000313" key="2">
    <source>
        <dbReference type="EMBL" id="VEN46638.1"/>
    </source>
</evidence>
<evidence type="ECO:0000256" key="1">
    <source>
        <dbReference type="SAM" id="MobiDB-lite"/>
    </source>
</evidence>
<dbReference type="Proteomes" id="UP000410492">
    <property type="component" value="Unassembled WGS sequence"/>
</dbReference>
<name>A0A653CFI5_CALMS</name>
<protein>
    <submittedName>
        <fullName evidence="2">Uncharacterized protein</fullName>
    </submittedName>
</protein>
<feature type="compositionally biased region" description="Basic and acidic residues" evidence="1">
    <location>
        <begin position="21"/>
        <end position="37"/>
    </location>
</feature>
<proteinExistence type="predicted"/>
<reference evidence="2 3" key="1">
    <citation type="submission" date="2019-01" db="EMBL/GenBank/DDBJ databases">
        <authorList>
            <person name="Sayadi A."/>
        </authorList>
    </citation>
    <scope>NUCLEOTIDE SEQUENCE [LARGE SCALE GENOMIC DNA]</scope>
</reference>